<reference evidence="6 7" key="1">
    <citation type="submission" date="2016-01" db="EMBL/GenBank/DDBJ databases">
        <authorList>
            <person name="McClelland M."/>
            <person name="Jain A."/>
            <person name="Saraogi P."/>
            <person name="Mendelson R."/>
            <person name="Westerman R."/>
            <person name="SanMiguel P."/>
            <person name="Csonka L."/>
        </authorList>
    </citation>
    <scope>NUCLEOTIDE SEQUENCE [LARGE SCALE GENOMIC DNA]</scope>
    <source>
        <strain evidence="6 7">R-53146</strain>
    </source>
</reference>
<dbReference type="InterPro" id="IPR036942">
    <property type="entry name" value="Beta-barrel_TonB_sf"/>
</dbReference>
<evidence type="ECO:0000313" key="7">
    <source>
        <dbReference type="Proteomes" id="UP000182761"/>
    </source>
</evidence>
<protein>
    <submittedName>
        <fullName evidence="6">Outer membrane receptor proteins, mostly Fe transport</fullName>
    </submittedName>
</protein>
<dbReference type="Proteomes" id="UP000182761">
    <property type="component" value="Unassembled WGS sequence"/>
</dbReference>
<evidence type="ECO:0000256" key="1">
    <source>
        <dbReference type="ARBA" id="ARBA00004442"/>
    </source>
</evidence>
<feature type="domain" description="TonB-dependent receptor plug" evidence="4">
    <location>
        <begin position="155"/>
        <end position="244"/>
    </location>
</feature>
<dbReference type="SUPFAM" id="SSF56935">
    <property type="entry name" value="Porins"/>
    <property type="match status" value="1"/>
</dbReference>
<name>A0A0X3AME4_9FLAO</name>
<evidence type="ECO:0000313" key="6">
    <source>
        <dbReference type="EMBL" id="CVK16349.1"/>
    </source>
</evidence>
<dbReference type="EMBL" id="FCOR01000006">
    <property type="protein sequence ID" value="CVK16349.1"/>
    <property type="molecule type" value="Genomic_DNA"/>
</dbReference>
<dbReference type="AlphaFoldDB" id="A0A0X3AME4"/>
<dbReference type="Pfam" id="PF14905">
    <property type="entry name" value="OMP_b-brl_3"/>
    <property type="match status" value="1"/>
</dbReference>
<dbReference type="Gene3D" id="2.170.130.10">
    <property type="entry name" value="TonB-dependent receptor, plug domain"/>
    <property type="match status" value="1"/>
</dbReference>
<dbReference type="RefSeq" id="WP_055425547.1">
    <property type="nucleotide sequence ID" value="NZ_FCOR01000006.1"/>
</dbReference>
<keyword evidence="3" id="KW-0998">Cell outer membrane</keyword>
<feature type="domain" description="Outer membrane protein beta-barrel" evidence="5">
    <location>
        <begin position="399"/>
        <end position="814"/>
    </location>
</feature>
<dbReference type="InterPro" id="IPR037066">
    <property type="entry name" value="Plug_dom_sf"/>
</dbReference>
<dbReference type="InterPro" id="IPR012910">
    <property type="entry name" value="Plug_dom"/>
</dbReference>
<keyword evidence="6" id="KW-0675">Receptor</keyword>
<accession>A0A0X3AME4</accession>
<comment type="subcellular location">
    <subcellularLocation>
        <location evidence="1">Cell outer membrane</location>
    </subcellularLocation>
</comment>
<gene>
    <name evidence="6" type="ORF">Ga0061079_106114</name>
</gene>
<evidence type="ECO:0000259" key="4">
    <source>
        <dbReference type="Pfam" id="PF07715"/>
    </source>
</evidence>
<evidence type="ECO:0000259" key="5">
    <source>
        <dbReference type="Pfam" id="PF14905"/>
    </source>
</evidence>
<dbReference type="STRING" id="1586267.GCA_001418685_01199"/>
<dbReference type="GO" id="GO:0009279">
    <property type="term" value="C:cell outer membrane"/>
    <property type="evidence" value="ECO:0007669"/>
    <property type="project" value="UniProtKB-SubCell"/>
</dbReference>
<dbReference type="Pfam" id="PF07715">
    <property type="entry name" value="Plug"/>
    <property type="match status" value="1"/>
</dbReference>
<dbReference type="InterPro" id="IPR041700">
    <property type="entry name" value="OMP_b-brl_3"/>
</dbReference>
<dbReference type="Gene3D" id="2.40.170.20">
    <property type="entry name" value="TonB-dependent receptor, beta-barrel domain"/>
    <property type="match status" value="1"/>
</dbReference>
<keyword evidence="2" id="KW-0472">Membrane</keyword>
<evidence type="ECO:0000256" key="2">
    <source>
        <dbReference type="ARBA" id="ARBA00023136"/>
    </source>
</evidence>
<keyword evidence="7" id="KW-1185">Reference proteome</keyword>
<proteinExistence type="predicted"/>
<dbReference type="OrthoDB" id="721920at2"/>
<dbReference type="PANTHER" id="PTHR40980:SF4">
    <property type="entry name" value="TONB-DEPENDENT RECEPTOR-LIKE BETA-BARREL DOMAIN-CONTAINING PROTEIN"/>
    <property type="match status" value="1"/>
</dbReference>
<organism evidence="6 7">
    <name type="scientific">Apibacter mensalis</name>
    <dbReference type="NCBI Taxonomy" id="1586267"/>
    <lineage>
        <taxon>Bacteria</taxon>
        <taxon>Pseudomonadati</taxon>
        <taxon>Bacteroidota</taxon>
        <taxon>Flavobacteriia</taxon>
        <taxon>Flavobacteriales</taxon>
        <taxon>Weeksellaceae</taxon>
        <taxon>Apibacter</taxon>
    </lineage>
</organism>
<evidence type="ECO:0000256" key="3">
    <source>
        <dbReference type="ARBA" id="ARBA00023237"/>
    </source>
</evidence>
<sequence length="848" mass="98481">MIRSVIRLSLMIIPLLGFAQSKVIIAFKVIDKEKNSCLDVKLQKNFIFQYEKSSGFKDLKSLTSTKCFNSYAITKIPGNFRIYISVPEYESQYLNFNITEQSKDTLYLGEIYLTRTYPEINHEIRKPSITSEKEIEGVTVTRKRKNLIKLEANKTTYTIKDNDLLSGGSAQETLTKLPGVIKGYGGNLTVNGKSMTIYIDDVPTGLTGGDLENLLQSLPTNAIEKIEIISNPGASYDAKTGGGIINIITNGRALRGINGSASLNYQFNKNNRVSPSISLNSRLKNVSLQLNSGFNYRENEKTTYYKREFTSFTPSIIFDQKNIENKYNRFYYFRPSSNIRFNKNSNLLINYNLSYTANNNHYTGESLSSNDIEPINLLNNSKYSENNTNHELITKYKVKMDTLGNLFDITASYKHFDKTSNNNSVQNNDGVDKYSVNDIDYKSDYFQINPNFEFSLNKVGIKMNTGGKYSHTKYTSYGKYNLLNTSSSILDNPNYNSFRDFIYDENQYAVYGEMSKKFDKLDLTAGVRYENLEFKNKVKNKDQNVKYTFEKFFPSFSLLYKFNPTLDFNATYRKSMLPPSYSNMDPNLTNYYDEFNTSEGNLHLKPDYYDNYEVSLSAWRYLKISFNYTYSKNINLMYYETEDNSLTVNQTTRTFTGMKNYNVWVGIPIPFKLVTMGKKFFDEPMNMDKMNFIYLYGMYNYYKVSDYPYLDKVKPMWFYVIYAQLILPKDIKLTTFFLSSTDKGYFEIYKSYKPFRYSNIELSRSFNNKTIKASLGVQNILGPTKFNSDINNFNLKTNYYSRDSDQLYYIKLSYSFDKNRKIKKENTIIEEDNNTNNNNKLLPSDPLK</sequence>
<dbReference type="PANTHER" id="PTHR40980">
    <property type="entry name" value="PLUG DOMAIN-CONTAINING PROTEIN"/>
    <property type="match status" value="1"/>
</dbReference>